<keyword evidence="3" id="KW-1185">Reference proteome</keyword>
<accession>A0A439D945</accession>
<comment type="caution">
    <text evidence="2">The sequence shown here is derived from an EMBL/GenBank/DDBJ whole genome shotgun (WGS) entry which is preliminary data.</text>
</comment>
<reference evidence="2 3" key="1">
    <citation type="submission" date="2018-12" db="EMBL/GenBank/DDBJ databases">
        <title>Draft genome sequence of Xylaria grammica IHI A82.</title>
        <authorList>
            <person name="Buettner E."/>
            <person name="Kellner H."/>
        </authorList>
    </citation>
    <scope>NUCLEOTIDE SEQUENCE [LARGE SCALE GENOMIC DNA]</scope>
    <source>
        <strain evidence="2 3">IHI A82</strain>
    </source>
</reference>
<feature type="compositionally biased region" description="Gly residues" evidence="1">
    <location>
        <begin position="178"/>
        <end position="190"/>
    </location>
</feature>
<evidence type="ECO:0000256" key="1">
    <source>
        <dbReference type="SAM" id="MobiDB-lite"/>
    </source>
</evidence>
<dbReference type="STRING" id="363999.A0A439D945"/>
<feature type="region of interest" description="Disordered" evidence="1">
    <location>
        <begin position="1"/>
        <end position="28"/>
    </location>
</feature>
<organism evidence="2 3">
    <name type="scientific">Xylaria grammica</name>
    <dbReference type="NCBI Taxonomy" id="363999"/>
    <lineage>
        <taxon>Eukaryota</taxon>
        <taxon>Fungi</taxon>
        <taxon>Dikarya</taxon>
        <taxon>Ascomycota</taxon>
        <taxon>Pezizomycotina</taxon>
        <taxon>Sordariomycetes</taxon>
        <taxon>Xylariomycetidae</taxon>
        <taxon>Xylariales</taxon>
        <taxon>Xylariaceae</taxon>
        <taxon>Xylaria</taxon>
    </lineage>
</organism>
<feature type="compositionally biased region" description="Polar residues" evidence="1">
    <location>
        <begin position="156"/>
        <end position="165"/>
    </location>
</feature>
<name>A0A439D945_9PEZI</name>
<evidence type="ECO:0000313" key="3">
    <source>
        <dbReference type="Proteomes" id="UP000286045"/>
    </source>
</evidence>
<evidence type="ECO:0000313" key="2">
    <source>
        <dbReference type="EMBL" id="RWA10928.1"/>
    </source>
</evidence>
<dbReference type="Proteomes" id="UP000286045">
    <property type="component" value="Unassembled WGS sequence"/>
</dbReference>
<feature type="region of interest" description="Disordered" evidence="1">
    <location>
        <begin position="120"/>
        <end position="194"/>
    </location>
</feature>
<feature type="compositionally biased region" description="Basic and acidic residues" evidence="1">
    <location>
        <begin position="141"/>
        <end position="152"/>
    </location>
</feature>
<protein>
    <submittedName>
        <fullName evidence="2">Uncharacterized protein</fullName>
    </submittedName>
</protein>
<proteinExistence type="predicted"/>
<gene>
    <name evidence="2" type="ORF">EKO27_g4174</name>
</gene>
<dbReference type="EMBL" id="RYZI01000096">
    <property type="protein sequence ID" value="RWA10928.1"/>
    <property type="molecule type" value="Genomic_DNA"/>
</dbReference>
<dbReference type="AlphaFoldDB" id="A0A439D945"/>
<sequence>MTDPADNRPSTADHPPDTQRPRTPPPFAPVFTLVNNASTRTTHHPHVRYIFSDDDPDILTQALAECEHTYADEPGSESAPANRAILLDLASNDDGRYSVSWASSLSPSWAVLNAQLSQISPPSSDAGHGSGAGDTGADNSNRPDRLMLRIEGVETSAPSSSSELRISNETHQRPGSTSGSGSGQRDGGSAGEIEDYASMLDEFDKRMATLRNVVNTSEDRRKKIAAQTTGEGDVAAQAAVTEGATPST</sequence>
<feature type="region of interest" description="Disordered" evidence="1">
    <location>
        <begin position="224"/>
        <end position="248"/>
    </location>
</feature>